<feature type="region of interest" description="Disordered" evidence="5">
    <location>
        <begin position="185"/>
        <end position="217"/>
    </location>
</feature>
<comment type="caution">
    <text evidence="7">The sequence shown here is derived from an EMBL/GenBank/DDBJ whole genome shotgun (WGS) entry which is preliminary data.</text>
</comment>
<keyword evidence="1" id="KW-0805">Transcription regulation</keyword>
<sequence length="240" mass="28046">MMENEMMNNNNSNILHHQLPWGLTFNPTDEDLMRYLRAKVDNIQLPFVDPILEFDVFTVDHPSQLFYLHQELMNETHVYFYIKKSGKVRSAGNGRWIANKGPVNIFSSEGEMMGERRSLVYYNSKEKIPAKKTRTTFGLYAKLVRQEEPLVILNKFFPLSTHEHASMLQQVDNVELVPQEVTRRSFGGKDYQSSNNVPSQQQQQRRTTIECDDDGDQGWIDNLESTRRLTARNNNHKYTK</sequence>
<evidence type="ECO:0000256" key="5">
    <source>
        <dbReference type="SAM" id="MobiDB-lite"/>
    </source>
</evidence>
<dbReference type="GO" id="GO:0003677">
    <property type="term" value="F:DNA binding"/>
    <property type="evidence" value="ECO:0007669"/>
    <property type="project" value="UniProtKB-KW"/>
</dbReference>
<gene>
    <name evidence="7" type="ORF">Syun_019755</name>
</gene>
<accession>A0AAP0NWY8</accession>
<evidence type="ECO:0000256" key="1">
    <source>
        <dbReference type="ARBA" id="ARBA00023015"/>
    </source>
</evidence>
<evidence type="ECO:0000259" key="6">
    <source>
        <dbReference type="PROSITE" id="PS51005"/>
    </source>
</evidence>
<dbReference type="PROSITE" id="PS51005">
    <property type="entry name" value="NAC"/>
    <property type="match status" value="1"/>
</dbReference>
<keyword evidence="3" id="KW-0804">Transcription</keyword>
<dbReference type="Proteomes" id="UP001420932">
    <property type="component" value="Unassembled WGS sequence"/>
</dbReference>
<proteinExistence type="predicted"/>
<dbReference type="Pfam" id="PF02365">
    <property type="entry name" value="NAM"/>
    <property type="match status" value="1"/>
</dbReference>
<evidence type="ECO:0000313" key="8">
    <source>
        <dbReference type="Proteomes" id="UP001420932"/>
    </source>
</evidence>
<organism evidence="7 8">
    <name type="scientific">Stephania yunnanensis</name>
    <dbReference type="NCBI Taxonomy" id="152371"/>
    <lineage>
        <taxon>Eukaryota</taxon>
        <taxon>Viridiplantae</taxon>
        <taxon>Streptophyta</taxon>
        <taxon>Embryophyta</taxon>
        <taxon>Tracheophyta</taxon>
        <taxon>Spermatophyta</taxon>
        <taxon>Magnoliopsida</taxon>
        <taxon>Ranunculales</taxon>
        <taxon>Menispermaceae</taxon>
        <taxon>Menispermoideae</taxon>
        <taxon>Cissampelideae</taxon>
        <taxon>Stephania</taxon>
    </lineage>
</organism>
<dbReference type="PANTHER" id="PTHR31719:SF43">
    <property type="entry name" value="NAC TRANSCRIPTION FACTOR 56"/>
    <property type="match status" value="1"/>
</dbReference>
<dbReference type="GO" id="GO:0006355">
    <property type="term" value="P:regulation of DNA-templated transcription"/>
    <property type="evidence" value="ECO:0007669"/>
    <property type="project" value="InterPro"/>
</dbReference>
<keyword evidence="2" id="KW-0238">DNA-binding</keyword>
<evidence type="ECO:0000256" key="3">
    <source>
        <dbReference type="ARBA" id="ARBA00023163"/>
    </source>
</evidence>
<name>A0AAP0NWY8_9MAGN</name>
<dbReference type="PANTHER" id="PTHR31719">
    <property type="entry name" value="NAC TRANSCRIPTION FACTOR 56"/>
    <property type="match status" value="1"/>
</dbReference>
<keyword evidence="4" id="KW-0539">Nucleus</keyword>
<protein>
    <recommendedName>
        <fullName evidence="6">NAC domain-containing protein</fullName>
    </recommendedName>
</protein>
<evidence type="ECO:0000256" key="4">
    <source>
        <dbReference type="ARBA" id="ARBA00023242"/>
    </source>
</evidence>
<dbReference type="InterPro" id="IPR036093">
    <property type="entry name" value="NAC_dom_sf"/>
</dbReference>
<evidence type="ECO:0000256" key="2">
    <source>
        <dbReference type="ARBA" id="ARBA00023125"/>
    </source>
</evidence>
<keyword evidence="8" id="KW-1185">Reference proteome</keyword>
<feature type="domain" description="NAC" evidence="6">
    <location>
        <begin position="19"/>
        <end position="159"/>
    </location>
</feature>
<dbReference type="InterPro" id="IPR003441">
    <property type="entry name" value="NAC-dom"/>
</dbReference>
<dbReference type="EMBL" id="JBBNAF010000008">
    <property type="protein sequence ID" value="KAK9122138.1"/>
    <property type="molecule type" value="Genomic_DNA"/>
</dbReference>
<dbReference type="SUPFAM" id="SSF101941">
    <property type="entry name" value="NAC domain"/>
    <property type="match status" value="1"/>
</dbReference>
<evidence type="ECO:0000313" key="7">
    <source>
        <dbReference type="EMBL" id="KAK9122138.1"/>
    </source>
</evidence>
<dbReference type="AlphaFoldDB" id="A0AAP0NWY8"/>
<reference evidence="7 8" key="1">
    <citation type="submission" date="2024-01" db="EMBL/GenBank/DDBJ databases">
        <title>Genome assemblies of Stephania.</title>
        <authorList>
            <person name="Yang L."/>
        </authorList>
    </citation>
    <scope>NUCLEOTIDE SEQUENCE [LARGE SCALE GENOMIC DNA]</scope>
    <source>
        <strain evidence="7">YNDBR</strain>
        <tissue evidence="7">Leaf</tissue>
    </source>
</reference>
<dbReference type="Gene3D" id="2.170.150.80">
    <property type="entry name" value="NAC domain"/>
    <property type="match status" value="1"/>
</dbReference>